<comment type="subcellular location">
    <subcellularLocation>
        <location evidence="1">Endoplasmic reticulum membrane</location>
        <topology evidence="1">Single-pass type I membrane protein</topology>
    </subcellularLocation>
</comment>
<evidence type="ECO:0000313" key="11">
    <source>
        <dbReference type="EMBL" id="EGW32823.1"/>
    </source>
</evidence>
<dbReference type="InterPro" id="IPR005595">
    <property type="entry name" value="TRAP_alpha"/>
</dbReference>
<dbReference type="KEGG" id="spaa:SPAPADRAFT_60166"/>
<evidence type="ECO:0000256" key="2">
    <source>
        <dbReference type="ARBA" id="ARBA00022692"/>
    </source>
</evidence>
<evidence type="ECO:0000256" key="5">
    <source>
        <dbReference type="ARBA" id="ARBA00022989"/>
    </source>
</evidence>
<dbReference type="GO" id="GO:0005789">
    <property type="term" value="C:endoplasmic reticulum membrane"/>
    <property type="evidence" value="ECO:0007669"/>
    <property type="project" value="UniProtKB-SubCell"/>
</dbReference>
<dbReference type="PANTHER" id="PTHR12924">
    <property type="entry name" value="TRANSLOCON-ASSOCIATED PROTEIN, ALPHA SUBUNIT"/>
    <property type="match status" value="1"/>
</dbReference>
<dbReference type="STRING" id="619300.G3AMH1"/>
<proteinExistence type="inferred from homology"/>
<evidence type="ECO:0000256" key="10">
    <source>
        <dbReference type="SAM" id="SignalP"/>
    </source>
</evidence>
<protein>
    <recommendedName>
        <fullName evidence="13">Increased recombination centers protein 22</fullName>
    </recommendedName>
</protein>
<keyword evidence="6" id="KW-0472">Membrane</keyword>
<dbReference type="eggNOG" id="ENOG502S7BF">
    <property type="taxonomic scope" value="Eukaryota"/>
</dbReference>
<gene>
    <name evidence="11" type="ORF">SPAPADRAFT_60166</name>
</gene>
<keyword evidence="4" id="KW-0256">Endoplasmic reticulum</keyword>
<evidence type="ECO:0000256" key="9">
    <source>
        <dbReference type="SAM" id="MobiDB-lite"/>
    </source>
</evidence>
<dbReference type="Proteomes" id="UP000000709">
    <property type="component" value="Unassembled WGS sequence"/>
</dbReference>
<dbReference type="RefSeq" id="XP_007374338.1">
    <property type="nucleotide sequence ID" value="XM_007374276.1"/>
</dbReference>
<evidence type="ECO:0000256" key="6">
    <source>
        <dbReference type="ARBA" id="ARBA00023136"/>
    </source>
</evidence>
<reference evidence="11 12" key="1">
    <citation type="journal article" date="2011" name="Proc. Natl. Acad. Sci. U.S.A.">
        <title>Comparative genomics of xylose-fermenting fungi for enhanced biofuel production.</title>
        <authorList>
            <person name="Wohlbach D.J."/>
            <person name="Kuo A."/>
            <person name="Sato T.K."/>
            <person name="Potts K.M."/>
            <person name="Salamov A.A."/>
            <person name="LaButti K.M."/>
            <person name="Sun H."/>
            <person name="Clum A."/>
            <person name="Pangilinan J.L."/>
            <person name="Lindquist E.A."/>
            <person name="Lucas S."/>
            <person name="Lapidus A."/>
            <person name="Jin M."/>
            <person name="Gunawan C."/>
            <person name="Balan V."/>
            <person name="Dale B.E."/>
            <person name="Jeffries T.W."/>
            <person name="Zinkel R."/>
            <person name="Barry K.W."/>
            <person name="Grigoriev I.V."/>
            <person name="Gasch A.P."/>
        </authorList>
    </citation>
    <scope>NUCLEOTIDE SEQUENCE [LARGE SCALE GENOMIC DNA]</scope>
    <source>
        <strain evidence="12">NRRL Y-27907 / 11-Y1</strain>
    </source>
</reference>
<feature type="signal peptide" evidence="10">
    <location>
        <begin position="1"/>
        <end position="19"/>
    </location>
</feature>
<dbReference type="FunCoup" id="G3AMH1">
    <property type="interactions" value="26"/>
</dbReference>
<evidence type="ECO:0008006" key="13">
    <source>
        <dbReference type="Google" id="ProtNLM"/>
    </source>
</evidence>
<comment type="similarity">
    <text evidence="8">Belongs to the IRC22 family.</text>
</comment>
<evidence type="ECO:0000256" key="4">
    <source>
        <dbReference type="ARBA" id="ARBA00022824"/>
    </source>
</evidence>
<keyword evidence="2" id="KW-0812">Transmembrane</keyword>
<evidence type="ECO:0000256" key="3">
    <source>
        <dbReference type="ARBA" id="ARBA00022729"/>
    </source>
</evidence>
<dbReference type="OrthoDB" id="1926781at2759"/>
<name>G3AMH1_SPAPN</name>
<dbReference type="AlphaFoldDB" id="G3AMH1"/>
<dbReference type="OMA" id="WLPETYK"/>
<keyword evidence="3 10" id="KW-0732">Signal</keyword>
<organism evidence="12">
    <name type="scientific">Spathaspora passalidarum (strain NRRL Y-27907 / 11-Y1)</name>
    <dbReference type="NCBI Taxonomy" id="619300"/>
    <lineage>
        <taxon>Eukaryota</taxon>
        <taxon>Fungi</taxon>
        <taxon>Dikarya</taxon>
        <taxon>Ascomycota</taxon>
        <taxon>Saccharomycotina</taxon>
        <taxon>Pichiomycetes</taxon>
        <taxon>Debaryomycetaceae</taxon>
        <taxon>Spathaspora</taxon>
    </lineage>
</organism>
<keyword evidence="5" id="KW-1133">Transmembrane helix</keyword>
<dbReference type="EMBL" id="GL996501">
    <property type="protein sequence ID" value="EGW32823.1"/>
    <property type="molecule type" value="Genomic_DNA"/>
</dbReference>
<keyword evidence="12" id="KW-1185">Reference proteome</keyword>
<evidence type="ECO:0000313" key="12">
    <source>
        <dbReference type="Proteomes" id="UP000000709"/>
    </source>
</evidence>
<dbReference type="GeneID" id="18873254"/>
<accession>G3AMH1</accession>
<evidence type="ECO:0000256" key="7">
    <source>
        <dbReference type="ARBA" id="ARBA00037565"/>
    </source>
</evidence>
<dbReference type="HOGENOM" id="CLU_078554_0_0_1"/>
<dbReference type="Pfam" id="PF03896">
    <property type="entry name" value="TRAP_alpha"/>
    <property type="match status" value="1"/>
</dbReference>
<evidence type="ECO:0000256" key="8">
    <source>
        <dbReference type="ARBA" id="ARBA00038311"/>
    </source>
</evidence>
<dbReference type="PANTHER" id="PTHR12924:SF0">
    <property type="entry name" value="TRANSLOCON-ASSOCIATED PROTEIN SUBUNIT ALPHA"/>
    <property type="match status" value="1"/>
</dbReference>
<evidence type="ECO:0000256" key="1">
    <source>
        <dbReference type="ARBA" id="ARBA00004115"/>
    </source>
</evidence>
<feature type="chain" id="PRO_5003442434" description="Increased recombination centers protein 22" evidence="10">
    <location>
        <begin position="20"/>
        <end position="242"/>
    </location>
</feature>
<sequence length="242" mass="25994">MKFTSVLTLFTAAIASVSGYETTSEPNAIGILADYHIVQTPNIKSNDVANWINDETVTISYQIQNNEAEEITLIGVTGSYRDPTTGEIASNLTNARIDALVIEPGTSGSFEQDIAVNLIPGNYLLVPQIFLAHENQVKVLTVRGQLLTIDDAPISIFDPRLILLELVLLASLGGLAYLGYDIWGKQYFQGVVPVKAAAATPRKGASPSSEGSSRSGTPSGSSYDVNWIPEGHLKQKKTKKTA</sequence>
<dbReference type="InParanoid" id="G3AMH1"/>
<feature type="region of interest" description="Disordered" evidence="9">
    <location>
        <begin position="199"/>
        <end position="242"/>
    </location>
</feature>
<comment type="function">
    <text evidence="7">Is probably involved in a pathway contributing to genomic integrity.</text>
</comment>
<feature type="compositionally biased region" description="Low complexity" evidence="9">
    <location>
        <begin position="204"/>
        <end position="222"/>
    </location>
</feature>